<dbReference type="EMBL" id="PJQY01001459">
    <property type="protein sequence ID" value="PQQ02461.1"/>
    <property type="molecule type" value="Genomic_DNA"/>
</dbReference>
<dbReference type="AlphaFoldDB" id="A0A314YC82"/>
<evidence type="ECO:0000313" key="2">
    <source>
        <dbReference type="Proteomes" id="UP000250321"/>
    </source>
</evidence>
<protein>
    <submittedName>
        <fullName evidence="1">Uncharacterized protein</fullName>
    </submittedName>
</protein>
<keyword evidence="2" id="KW-1185">Reference proteome</keyword>
<gene>
    <name evidence="1" type="ORF">Pyn_37493</name>
</gene>
<name>A0A314YC82_PRUYE</name>
<comment type="caution">
    <text evidence="1">The sequence shown here is derived from an EMBL/GenBank/DDBJ whole genome shotgun (WGS) entry which is preliminary data.</text>
</comment>
<organism evidence="1 2">
    <name type="scientific">Prunus yedoensis var. nudiflora</name>
    <dbReference type="NCBI Taxonomy" id="2094558"/>
    <lineage>
        <taxon>Eukaryota</taxon>
        <taxon>Viridiplantae</taxon>
        <taxon>Streptophyta</taxon>
        <taxon>Embryophyta</taxon>
        <taxon>Tracheophyta</taxon>
        <taxon>Spermatophyta</taxon>
        <taxon>Magnoliopsida</taxon>
        <taxon>eudicotyledons</taxon>
        <taxon>Gunneridae</taxon>
        <taxon>Pentapetalae</taxon>
        <taxon>rosids</taxon>
        <taxon>fabids</taxon>
        <taxon>Rosales</taxon>
        <taxon>Rosaceae</taxon>
        <taxon>Amygdaloideae</taxon>
        <taxon>Amygdaleae</taxon>
        <taxon>Prunus</taxon>
    </lineage>
</organism>
<dbReference type="Proteomes" id="UP000250321">
    <property type="component" value="Unassembled WGS sequence"/>
</dbReference>
<accession>A0A314YC82</accession>
<sequence>MRNWVESLKKGGFIGEMAALVWPGDVPEDEFDSLVVTDRYIGVDEENEGVMLVRSDCMEEPDEFADVFGALIKQAMWNRVVWGGRMLNT</sequence>
<reference evidence="1 2" key="1">
    <citation type="submission" date="2018-02" db="EMBL/GenBank/DDBJ databases">
        <title>Draft genome of wild Prunus yedoensis var. nudiflora.</title>
        <authorList>
            <person name="Baek S."/>
            <person name="Kim J.-H."/>
            <person name="Choi K."/>
            <person name="Kim G.-B."/>
            <person name="Cho A."/>
            <person name="Jang H."/>
            <person name="Shin C.-H."/>
            <person name="Yu H.-J."/>
            <person name="Mun J.-H."/>
        </authorList>
    </citation>
    <scope>NUCLEOTIDE SEQUENCE [LARGE SCALE GENOMIC DNA]</scope>
    <source>
        <strain evidence="2">cv. Jeju island</strain>
        <tissue evidence="1">Leaf</tissue>
    </source>
</reference>
<evidence type="ECO:0000313" key="1">
    <source>
        <dbReference type="EMBL" id="PQQ02461.1"/>
    </source>
</evidence>
<proteinExistence type="predicted"/>